<sequence>MCVKLTKMVLPFLLLPGAPVYSAETTNVTLVGDSIHYTGTLTSEANDAVVEIYADAAVKPTTLVISSDGGDVELGMALGEWVFANKIDIEVNDYCLSSCANYVFTAGKNKYISNKAIIGFHGGLSSQEFDTSDIEASFKDLPKRQREEEIQKVLHEMQTYIGKTKEKEDSFFKKIKVKQEITTLGQSPRYDSFSDSDYSGWTYNPNDYSKLGVKNVFVKQPPWELEQLKKFGKVFIVEVE</sequence>
<name>A0ABM5XTQ2_VIBHA</name>
<keyword evidence="1" id="KW-0732">Signal</keyword>
<gene>
    <name evidence="2" type="ORF">AL538_01615</name>
</gene>
<organism evidence="2 3">
    <name type="scientific">Vibrio harveyi</name>
    <name type="common">Beneckea harveyi</name>
    <dbReference type="NCBI Taxonomy" id="669"/>
    <lineage>
        <taxon>Bacteria</taxon>
        <taxon>Pseudomonadati</taxon>
        <taxon>Pseudomonadota</taxon>
        <taxon>Gammaproteobacteria</taxon>
        <taxon>Vibrionales</taxon>
        <taxon>Vibrionaceae</taxon>
        <taxon>Vibrio</taxon>
    </lineage>
</organism>
<accession>A0ABM5XTQ2</accession>
<feature type="signal peptide" evidence="1">
    <location>
        <begin position="1"/>
        <end position="22"/>
    </location>
</feature>
<dbReference type="EMBL" id="CP014038">
    <property type="protein sequence ID" value="AMF96519.1"/>
    <property type="molecule type" value="Genomic_DNA"/>
</dbReference>
<dbReference type="Proteomes" id="UP000067422">
    <property type="component" value="Chromosome 1"/>
</dbReference>
<protein>
    <submittedName>
        <fullName evidence="2">Peptidase</fullName>
    </submittedName>
</protein>
<dbReference type="SUPFAM" id="SSF52096">
    <property type="entry name" value="ClpP/crotonase"/>
    <property type="match status" value="1"/>
</dbReference>
<dbReference type="InterPro" id="IPR029045">
    <property type="entry name" value="ClpP/crotonase-like_dom_sf"/>
</dbReference>
<evidence type="ECO:0000256" key="1">
    <source>
        <dbReference type="SAM" id="SignalP"/>
    </source>
</evidence>
<keyword evidence="3" id="KW-1185">Reference proteome</keyword>
<proteinExistence type="predicted"/>
<reference evidence="2" key="1">
    <citation type="submission" date="2018-01" db="EMBL/GenBank/DDBJ databases">
        <title>FDA dAtabase for Regulatory Grade micrObial Sequences (FDA-ARGOS): Supporting development and validation of Infectious Disease Dx tests.</title>
        <authorList>
            <person name="Hoffmann M."/>
            <person name="Allard M."/>
            <person name="Evans P."/>
            <person name="Brown E."/>
            <person name="Tallon L."/>
            <person name="Sadzewicz L."/>
            <person name="Sengamalay N."/>
            <person name="Ott S."/>
            <person name="Godinez A."/>
            <person name="Nagaraj S."/>
            <person name="Vyas G."/>
            <person name="Aluvathingal J."/>
            <person name="Nadendla S."/>
            <person name="Geyer C."/>
            <person name="Sichtig H."/>
        </authorList>
    </citation>
    <scope>NUCLEOTIDE SEQUENCE</scope>
    <source>
        <strain evidence="2">FDAARGOS_107</strain>
    </source>
</reference>
<feature type="chain" id="PRO_5045078620" evidence="1">
    <location>
        <begin position="23"/>
        <end position="240"/>
    </location>
</feature>
<evidence type="ECO:0000313" key="3">
    <source>
        <dbReference type="Proteomes" id="UP000067422"/>
    </source>
</evidence>
<dbReference type="RefSeq" id="WP_017190268.1">
    <property type="nucleotide sequence ID" value="NZ_BBKY01000072.1"/>
</dbReference>
<dbReference type="Gene3D" id="3.90.226.10">
    <property type="entry name" value="2-enoyl-CoA Hydratase, Chain A, domain 1"/>
    <property type="match status" value="1"/>
</dbReference>
<evidence type="ECO:0000313" key="2">
    <source>
        <dbReference type="EMBL" id="AMF96519.1"/>
    </source>
</evidence>